<keyword evidence="2" id="KW-0812">Transmembrane</keyword>
<dbReference type="Gene3D" id="1.10.287.1490">
    <property type="match status" value="1"/>
</dbReference>
<accession>A0A0A2ZWE0</accession>
<evidence type="ECO:0000256" key="2">
    <source>
        <dbReference type="SAM" id="Phobius"/>
    </source>
</evidence>
<evidence type="ECO:0000313" key="3">
    <source>
        <dbReference type="EMBL" id="KGQ59732.1"/>
    </source>
</evidence>
<evidence type="ECO:0000313" key="4">
    <source>
        <dbReference type="Proteomes" id="UP000030554"/>
    </source>
</evidence>
<keyword evidence="2" id="KW-0472">Membrane</keyword>
<feature type="coiled-coil region" evidence="1">
    <location>
        <begin position="182"/>
        <end position="230"/>
    </location>
</feature>
<feature type="transmembrane region" description="Helical" evidence="2">
    <location>
        <begin position="363"/>
        <end position="381"/>
    </location>
</feature>
<reference evidence="3 4" key="1">
    <citation type="submission" date="2014-07" db="EMBL/GenBank/DDBJ databases">
        <title>Chaperone-usher fimbriae in a diverse selection of Gallibacterium genomes.</title>
        <authorList>
            <person name="Kudirkiene E."/>
            <person name="Bager R.J."/>
            <person name="Johnson T.J."/>
            <person name="Bojesen A.M."/>
        </authorList>
    </citation>
    <scope>NUCLEOTIDE SEQUENCE [LARGE SCALE GENOMIC DNA]</scope>
    <source>
        <strain evidence="3 4">4895</strain>
    </source>
</reference>
<feature type="coiled-coil region" evidence="1">
    <location>
        <begin position="256"/>
        <end position="335"/>
    </location>
</feature>
<dbReference type="Proteomes" id="UP000030554">
    <property type="component" value="Unassembled WGS sequence"/>
</dbReference>
<feature type="coiled-coil region" evidence="1">
    <location>
        <begin position="103"/>
        <end position="137"/>
    </location>
</feature>
<comment type="caution">
    <text evidence="3">The sequence shown here is derived from an EMBL/GenBank/DDBJ whole genome shotgun (WGS) entry which is preliminary data.</text>
</comment>
<organism evidence="3 4">
    <name type="scientific">Gallibacterium anatis 4895</name>
    <dbReference type="NCBI Taxonomy" id="1396510"/>
    <lineage>
        <taxon>Bacteria</taxon>
        <taxon>Pseudomonadati</taxon>
        <taxon>Pseudomonadota</taxon>
        <taxon>Gammaproteobacteria</taxon>
        <taxon>Pasteurellales</taxon>
        <taxon>Pasteurellaceae</taxon>
        <taxon>Gallibacterium</taxon>
    </lineage>
</organism>
<dbReference type="AlphaFoldDB" id="A0A0A2ZWE0"/>
<gene>
    <name evidence="3" type="ORF">IO48_10955</name>
</gene>
<keyword evidence="2" id="KW-1133">Transmembrane helix</keyword>
<evidence type="ECO:0000256" key="1">
    <source>
        <dbReference type="SAM" id="Coils"/>
    </source>
</evidence>
<sequence length="382" mass="44146">MGVGISSESLSSKNKIPYSSTLFNQDTESLKKLRIKSIRTIHLNVTQLEENFLQHYSDGSARAVELVERFVFERYGPANFRRRFSLPDLYDEHDAIDVIRFLLDELNKANKDFDSKLSEYRKREERLNDTLAAATRHIKELEDPEHECKKQKELRELIDLKKEYGQKIRTFDNNKNSRIGEIDKLRCSIDKHKEELRIVRKEITEAESSLKNIRESIIKAERTLEKKEKEAATPKSLTKNDASITVRTDVRPKGLLVQLAVAEEKLKIRVSELEKRKEQLESEILQLTSDESPRTSPSVAYDSLKNELIVLEAKRKNLSSIIEKQTEKIESLRNIIHDLSVINSNSASLDRRQPEKTIDKQNIVIYCVILSLLPFAFGLLVA</sequence>
<protein>
    <submittedName>
        <fullName evidence="3">Uncharacterized protein</fullName>
    </submittedName>
</protein>
<name>A0A0A2ZWE0_9PAST</name>
<dbReference type="RefSeq" id="WP_039164512.1">
    <property type="nucleotide sequence ID" value="NZ_JPJQ01000054.1"/>
</dbReference>
<proteinExistence type="predicted"/>
<dbReference type="EMBL" id="JPJQ01000054">
    <property type="protein sequence ID" value="KGQ59732.1"/>
    <property type="molecule type" value="Genomic_DNA"/>
</dbReference>
<keyword evidence="1" id="KW-0175">Coiled coil</keyword>